<sequence length="42" mass="4767">MHKKFPISLVGHAVTAVVFVLQAIPITGIFLMFTFEHEIRRA</sequence>
<dbReference type="EMBL" id="JACIGM010000022">
    <property type="protein sequence ID" value="MBB4278926.1"/>
    <property type="molecule type" value="Genomic_DNA"/>
</dbReference>
<feature type="transmembrane region" description="Helical" evidence="1">
    <location>
        <begin position="12"/>
        <end position="35"/>
    </location>
</feature>
<dbReference type="Proteomes" id="UP000533641">
    <property type="component" value="Unassembled WGS sequence"/>
</dbReference>
<evidence type="ECO:0000313" key="3">
    <source>
        <dbReference type="Proteomes" id="UP000533641"/>
    </source>
</evidence>
<reference evidence="2 3" key="1">
    <citation type="submission" date="2020-08" db="EMBL/GenBank/DDBJ databases">
        <title>Genomic Encyclopedia of Type Strains, Phase IV (KMG-V): Genome sequencing to study the core and pangenomes of soil and plant-associated prokaryotes.</title>
        <authorList>
            <person name="Whitman W."/>
        </authorList>
    </citation>
    <scope>NUCLEOTIDE SEQUENCE [LARGE SCALE GENOMIC DNA]</scope>
    <source>
        <strain evidence="2 3">SEMIA 402</strain>
    </source>
</reference>
<proteinExistence type="predicted"/>
<keyword evidence="1" id="KW-1133">Transmembrane helix</keyword>
<gene>
    <name evidence="2" type="ORF">GGE12_006739</name>
</gene>
<dbReference type="AlphaFoldDB" id="A0A7W6RVP6"/>
<dbReference type="RefSeq" id="WP_281421283.1">
    <property type="nucleotide sequence ID" value="NZ_JACIGM010000022.1"/>
</dbReference>
<comment type="caution">
    <text evidence="2">The sequence shown here is derived from an EMBL/GenBank/DDBJ whole genome shotgun (WGS) entry which is preliminary data.</text>
</comment>
<keyword evidence="1" id="KW-0812">Transmembrane</keyword>
<organism evidence="2 3">
    <name type="scientific">Rhizobium mongolense</name>
    <dbReference type="NCBI Taxonomy" id="57676"/>
    <lineage>
        <taxon>Bacteria</taxon>
        <taxon>Pseudomonadati</taxon>
        <taxon>Pseudomonadota</taxon>
        <taxon>Alphaproteobacteria</taxon>
        <taxon>Hyphomicrobiales</taxon>
        <taxon>Rhizobiaceae</taxon>
        <taxon>Rhizobium/Agrobacterium group</taxon>
        <taxon>Rhizobium</taxon>
    </lineage>
</organism>
<name>A0A7W6RVP6_9HYPH</name>
<protein>
    <submittedName>
        <fullName evidence="2">Uncharacterized protein</fullName>
    </submittedName>
</protein>
<evidence type="ECO:0000256" key="1">
    <source>
        <dbReference type="SAM" id="Phobius"/>
    </source>
</evidence>
<keyword evidence="1" id="KW-0472">Membrane</keyword>
<accession>A0A7W6RVP6</accession>
<evidence type="ECO:0000313" key="2">
    <source>
        <dbReference type="EMBL" id="MBB4278926.1"/>
    </source>
</evidence>